<sequence length="142" mass="16223">MIVVLVMWVLMDMMKVVNCDGILEKTREGGSSKMEEGKRNGSLFRIRCLLLSWPLPATINIITGIQKELEDMCCTWRGWQWVAIVESKSECETEKANHLNCSGFGLIQYGPHNLNIFITTRHDFTKPNRIPRKFSCATNTTV</sequence>
<feature type="signal peptide" evidence="1">
    <location>
        <begin position="1"/>
        <end position="19"/>
    </location>
</feature>
<reference evidence="2" key="1">
    <citation type="submission" date="2020-09" db="EMBL/GenBank/DDBJ databases">
        <title>Genome-Enabled Discovery of Anthraquinone Biosynthesis in Senna tora.</title>
        <authorList>
            <person name="Kang S.-H."/>
            <person name="Pandey R.P."/>
            <person name="Lee C.-M."/>
            <person name="Sim J.-S."/>
            <person name="Jeong J.-T."/>
            <person name="Choi B.-S."/>
            <person name="Jung M."/>
            <person name="Ginzburg D."/>
            <person name="Zhao K."/>
            <person name="Won S.Y."/>
            <person name="Oh T.-J."/>
            <person name="Yu Y."/>
            <person name="Kim N.-H."/>
            <person name="Lee O.R."/>
            <person name="Lee T.-H."/>
            <person name="Bashyal P."/>
            <person name="Kim T.-S."/>
            <person name="Lee W.-H."/>
            <person name="Kawkins C."/>
            <person name="Kim C.-K."/>
            <person name="Kim J.S."/>
            <person name="Ahn B.O."/>
            <person name="Rhee S.Y."/>
            <person name="Sohng J.K."/>
        </authorList>
    </citation>
    <scope>NUCLEOTIDE SEQUENCE</scope>
    <source>
        <tissue evidence="2">Leaf</tissue>
    </source>
</reference>
<evidence type="ECO:0000313" key="3">
    <source>
        <dbReference type="Proteomes" id="UP000634136"/>
    </source>
</evidence>
<gene>
    <name evidence="2" type="ORF">G2W53_004188</name>
</gene>
<evidence type="ECO:0000313" key="2">
    <source>
        <dbReference type="EMBL" id="KAF7841890.1"/>
    </source>
</evidence>
<organism evidence="2 3">
    <name type="scientific">Senna tora</name>
    <dbReference type="NCBI Taxonomy" id="362788"/>
    <lineage>
        <taxon>Eukaryota</taxon>
        <taxon>Viridiplantae</taxon>
        <taxon>Streptophyta</taxon>
        <taxon>Embryophyta</taxon>
        <taxon>Tracheophyta</taxon>
        <taxon>Spermatophyta</taxon>
        <taxon>Magnoliopsida</taxon>
        <taxon>eudicotyledons</taxon>
        <taxon>Gunneridae</taxon>
        <taxon>Pentapetalae</taxon>
        <taxon>rosids</taxon>
        <taxon>fabids</taxon>
        <taxon>Fabales</taxon>
        <taxon>Fabaceae</taxon>
        <taxon>Caesalpinioideae</taxon>
        <taxon>Cassia clade</taxon>
        <taxon>Senna</taxon>
    </lineage>
</organism>
<protein>
    <submittedName>
        <fullName evidence="2">Uncharacterized protein</fullName>
    </submittedName>
</protein>
<dbReference type="AlphaFoldDB" id="A0A835CJ44"/>
<comment type="caution">
    <text evidence="2">The sequence shown here is derived from an EMBL/GenBank/DDBJ whole genome shotgun (WGS) entry which is preliminary data.</text>
</comment>
<name>A0A835CJ44_9FABA</name>
<keyword evidence="1" id="KW-0732">Signal</keyword>
<evidence type="ECO:0000256" key="1">
    <source>
        <dbReference type="SAM" id="SignalP"/>
    </source>
</evidence>
<accession>A0A835CJ44</accession>
<keyword evidence="3" id="KW-1185">Reference proteome</keyword>
<dbReference type="EMBL" id="JAAIUW010000002">
    <property type="protein sequence ID" value="KAF7841890.1"/>
    <property type="molecule type" value="Genomic_DNA"/>
</dbReference>
<proteinExistence type="predicted"/>
<feature type="chain" id="PRO_5032657104" evidence="1">
    <location>
        <begin position="20"/>
        <end position="142"/>
    </location>
</feature>
<dbReference type="Proteomes" id="UP000634136">
    <property type="component" value="Unassembled WGS sequence"/>
</dbReference>